<feature type="transmembrane region" description="Helical" evidence="6">
    <location>
        <begin position="193"/>
        <end position="216"/>
    </location>
</feature>
<feature type="transmembrane region" description="Helical" evidence="6">
    <location>
        <begin position="257"/>
        <end position="276"/>
    </location>
</feature>
<evidence type="ECO:0000256" key="1">
    <source>
        <dbReference type="ARBA" id="ARBA00004141"/>
    </source>
</evidence>
<dbReference type="PANTHER" id="PTHR21716:SF64">
    <property type="entry name" value="AI-2 TRANSPORT PROTEIN TQSA"/>
    <property type="match status" value="1"/>
</dbReference>
<evidence type="ECO:0000313" key="7">
    <source>
        <dbReference type="EMBL" id="KJF45430.1"/>
    </source>
</evidence>
<dbReference type="RefSeq" id="WP_045027650.1">
    <property type="nucleotide sequence ID" value="NZ_JRHC01000001.1"/>
</dbReference>
<reference evidence="7 8" key="1">
    <citation type="submission" date="2014-09" db="EMBL/GenBank/DDBJ databases">
        <title>Draft Genome Sequence of Draconibacterium sp. JN14CK-3.</title>
        <authorList>
            <person name="Dong C."/>
            <person name="Lai Q."/>
            <person name="Shao Z."/>
        </authorList>
    </citation>
    <scope>NUCLEOTIDE SEQUENCE [LARGE SCALE GENOMIC DNA]</scope>
    <source>
        <strain evidence="7 8">JN14CK-3</strain>
    </source>
</reference>
<protein>
    <recommendedName>
        <fullName evidence="9">Permease</fullName>
    </recommendedName>
</protein>
<evidence type="ECO:0000256" key="6">
    <source>
        <dbReference type="SAM" id="Phobius"/>
    </source>
</evidence>
<comment type="similarity">
    <text evidence="2">Belongs to the autoinducer-2 exporter (AI-2E) (TC 2.A.86) family.</text>
</comment>
<comment type="subcellular location">
    <subcellularLocation>
        <location evidence="1">Membrane</location>
        <topology evidence="1">Multi-pass membrane protein</topology>
    </subcellularLocation>
</comment>
<dbReference type="AlphaFoldDB" id="A0A0D8JEU3"/>
<evidence type="ECO:0000256" key="3">
    <source>
        <dbReference type="ARBA" id="ARBA00022692"/>
    </source>
</evidence>
<sequence length="343" mass="38279">METSKKIYIFLVLITIVVVCIYAQSIIIPFILAILFWFLIRVIKKLLVKVKFIGRMPKWIITLFSTLVLIGFLTLAVIMISKNIKTLSNTLPDYEANVNKIAQQINQQFDIDLMDMAGNFAKDLNFGSILSSLFSTLTGLFGNAFTVLLYLLFLLLEEPIFPKKLKAMYPDKERHEHVKKLVDKIDHSIGNYIALKTLTSLLTGFLSYFALLFIGIDAPVFWAFLIFVLNFIPTIGSLIATAFPAIFAILQFGEITPGILVLSIVGAIQLVVGNFIEPKLMGNSLNISPLVVFLTLAIWGVIWGISGMLLSVPITVILIIIMSEFPGTRPFAILLSQRGTINE</sequence>
<dbReference type="OrthoDB" id="9793390at2"/>
<keyword evidence="5 6" id="KW-0472">Membrane</keyword>
<keyword evidence="4 6" id="KW-1133">Transmembrane helix</keyword>
<evidence type="ECO:0000256" key="2">
    <source>
        <dbReference type="ARBA" id="ARBA00009773"/>
    </source>
</evidence>
<dbReference type="Proteomes" id="UP000032544">
    <property type="component" value="Unassembled WGS sequence"/>
</dbReference>
<dbReference type="EMBL" id="JRHC01000001">
    <property type="protein sequence ID" value="KJF45430.1"/>
    <property type="molecule type" value="Genomic_DNA"/>
</dbReference>
<dbReference type="GO" id="GO:0055085">
    <property type="term" value="P:transmembrane transport"/>
    <property type="evidence" value="ECO:0007669"/>
    <property type="project" value="TreeGrafter"/>
</dbReference>
<organism evidence="7 8">
    <name type="scientific">Draconibacterium sediminis</name>
    <dbReference type="NCBI Taxonomy" id="1544798"/>
    <lineage>
        <taxon>Bacteria</taxon>
        <taxon>Pseudomonadati</taxon>
        <taxon>Bacteroidota</taxon>
        <taxon>Bacteroidia</taxon>
        <taxon>Marinilabiliales</taxon>
        <taxon>Prolixibacteraceae</taxon>
        <taxon>Draconibacterium</taxon>
    </lineage>
</organism>
<proteinExistence type="inferred from homology"/>
<keyword evidence="3 6" id="KW-0812">Transmembrane</keyword>
<feature type="transmembrane region" description="Helical" evidence="6">
    <location>
        <begin position="6"/>
        <end position="39"/>
    </location>
</feature>
<feature type="transmembrane region" description="Helical" evidence="6">
    <location>
        <begin position="222"/>
        <end position="250"/>
    </location>
</feature>
<evidence type="ECO:0000256" key="4">
    <source>
        <dbReference type="ARBA" id="ARBA00022989"/>
    </source>
</evidence>
<keyword evidence="8" id="KW-1185">Reference proteome</keyword>
<feature type="transmembrane region" description="Helical" evidence="6">
    <location>
        <begin position="296"/>
        <end position="321"/>
    </location>
</feature>
<evidence type="ECO:0000256" key="5">
    <source>
        <dbReference type="ARBA" id="ARBA00023136"/>
    </source>
</evidence>
<accession>A0A0D8JEU3</accession>
<dbReference type="STRING" id="1544798.LH29_08730"/>
<gene>
    <name evidence="7" type="ORF">LH29_08730</name>
</gene>
<comment type="caution">
    <text evidence="7">The sequence shown here is derived from an EMBL/GenBank/DDBJ whole genome shotgun (WGS) entry which is preliminary data.</text>
</comment>
<dbReference type="Pfam" id="PF01594">
    <property type="entry name" value="AI-2E_transport"/>
    <property type="match status" value="1"/>
</dbReference>
<name>A0A0D8JEU3_9BACT</name>
<evidence type="ECO:0000313" key="8">
    <source>
        <dbReference type="Proteomes" id="UP000032544"/>
    </source>
</evidence>
<dbReference type="GO" id="GO:0016020">
    <property type="term" value="C:membrane"/>
    <property type="evidence" value="ECO:0007669"/>
    <property type="project" value="UniProtKB-SubCell"/>
</dbReference>
<evidence type="ECO:0008006" key="9">
    <source>
        <dbReference type="Google" id="ProtNLM"/>
    </source>
</evidence>
<dbReference type="PANTHER" id="PTHR21716">
    <property type="entry name" value="TRANSMEMBRANE PROTEIN"/>
    <property type="match status" value="1"/>
</dbReference>
<feature type="transmembrane region" description="Helical" evidence="6">
    <location>
        <begin position="59"/>
        <end position="80"/>
    </location>
</feature>
<dbReference type="InterPro" id="IPR002549">
    <property type="entry name" value="AI-2E-like"/>
</dbReference>
<feature type="transmembrane region" description="Helical" evidence="6">
    <location>
        <begin position="133"/>
        <end position="156"/>
    </location>
</feature>